<dbReference type="InterPro" id="IPR003594">
    <property type="entry name" value="HATPase_dom"/>
</dbReference>
<dbReference type="FunFam" id="3.30.565.10:FF:000006">
    <property type="entry name" value="Sensor histidine kinase WalK"/>
    <property type="match status" value="1"/>
</dbReference>
<dbReference type="InterPro" id="IPR003661">
    <property type="entry name" value="HisK_dim/P_dom"/>
</dbReference>
<dbReference type="GO" id="GO:0000155">
    <property type="term" value="F:phosphorelay sensor kinase activity"/>
    <property type="evidence" value="ECO:0007669"/>
    <property type="project" value="InterPro"/>
</dbReference>
<protein>
    <recommendedName>
        <fullName evidence="3">histidine kinase</fullName>
        <ecNumber evidence="3">2.7.13.3</ecNumber>
    </recommendedName>
</protein>
<evidence type="ECO:0000259" key="9">
    <source>
        <dbReference type="PROSITE" id="PS50109"/>
    </source>
</evidence>
<evidence type="ECO:0000256" key="1">
    <source>
        <dbReference type="ARBA" id="ARBA00000085"/>
    </source>
</evidence>
<keyword evidence="5" id="KW-0808">Transferase</keyword>
<evidence type="ECO:0000256" key="7">
    <source>
        <dbReference type="ARBA" id="ARBA00023012"/>
    </source>
</evidence>
<dbReference type="InterPro" id="IPR036097">
    <property type="entry name" value="HisK_dim/P_sf"/>
</dbReference>
<evidence type="ECO:0000256" key="2">
    <source>
        <dbReference type="ARBA" id="ARBA00004370"/>
    </source>
</evidence>
<proteinExistence type="predicted"/>
<dbReference type="InterPro" id="IPR050736">
    <property type="entry name" value="Sensor_HK_Regulatory"/>
</dbReference>
<dbReference type="CDD" id="cd06225">
    <property type="entry name" value="HAMP"/>
    <property type="match status" value="1"/>
</dbReference>
<evidence type="ECO:0000313" key="12">
    <source>
        <dbReference type="Proteomes" id="UP000000268"/>
    </source>
</evidence>
<gene>
    <name evidence="11" type="ordered locus">AM1_6333</name>
</gene>
<dbReference type="PANTHER" id="PTHR43711">
    <property type="entry name" value="TWO-COMPONENT HISTIDINE KINASE"/>
    <property type="match status" value="1"/>
</dbReference>
<dbReference type="SUPFAM" id="SSF47384">
    <property type="entry name" value="Homodimeric domain of signal transducing histidine kinase"/>
    <property type="match status" value="1"/>
</dbReference>
<sequence>MLKTIGLKSRLFFSHMLVMFISLDFYIIINRLTSFNRFNEDLDQLVQRQIEITELKSILIAEFETAWHISMIWSILSGVTAALLLSYWVARRITAPLIQIEQTTRKFADGQLDIRLPTSSIPEINRLSRSFNRMAMSLEQVEQKRRELIGDLAHELRTPMTTIRGYLEEIVDERIPPTADLLDRLIKEVRRVERLVMDLQLLSKAEAGHLPLHLQSISLNSLLLHVSENLSTQLREDGPTLTLDCPSNLPPVWVDPDRTEQILVNLVGNALRYTEQGQIVVQVRRDDRNAWVTVADTGLGIAPKDLPHVFNRFWRSQHSRTRHSSGTGLGLAITQRLVELQGGTINVDSQLGIGSKFQFSLPLTVSTLTQ</sequence>
<dbReference type="GO" id="GO:0016020">
    <property type="term" value="C:membrane"/>
    <property type="evidence" value="ECO:0007669"/>
    <property type="project" value="UniProtKB-SubCell"/>
</dbReference>
<dbReference type="Pfam" id="PF00512">
    <property type="entry name" value="HisKA"/>
    <property type="match status" value="1"/>
</dbReference>
<keyword evidence="8" id="KW-0472">Membrane</keyword>
<feature type="transmembrane region" description="Helical" evidence="8">
    <location>
        <begin position="71"/>
        <end position="90"/>
    </location>
</feature>
<dbReference type="Gene3D" id="1.10.287.130">
    <property type="match status" value="1"/>
</dbReference>
<dbReference type="PANTHER" id="PTHR43711:SF1">
    <property type="entry name" value="HISTIDINE KINASE 1"/>
    <property type="match status" value="1"/>
</dbReference>
<dbReference type="InterPro" id="IPR005467">
    <property type="entry name" value="His_kinase_dom"/>
</dbReference>
<evidence type="ECO:0000256" key="8">
    <source>
        <dbReference type="SAM" id="Phobius"/>
    </source>
</evidence>
<dbReference type="Gene3D" id="6.10.340.10">
    <property type="match status" value="1"/>
</dbReference>
<dbReference type="SUPFAM" id="SSF55874">
    <property type="entry name" value="ATPase domain of HSP90 chaperone/DNA topoisomerase II/histidine kinase"/>
    <property type="match status" value="1"/>
</dbReference>
<evidence type="ECO:0000256" key="6">
    <source>
        <dbReference type="ARBA" id="ARBA00022777"/>
    </source>
</evidence>
<dbReference type="Pfam" id="PF00672">
    <property type="entry name" value="HAMP"/>
    <property type="match status" value="1"/>
</dbReference>
<name>B0C7H9_ACAM1</name>
<evidence type="ECO:0000313" key="11">
    <source>
        <dbReference type="EMBL" id="ABW31263.1"/>
    </source>
</evidence>
<dbReference type="Pfam" id="PF02518">
    <property type="entry name" value="HATPase_c"/>
    <property type="match status" value="1"/>
</dbReference>
<dbReference type="InterPro" id="IPR036890">
    <property type="entry name" value="HATPase_C_sf"/>
</dbReference>
<keyword evidence="6 11" id="KW-0418">Kinase</keyword>
<accession>B0C7H9</accession>
<dbReference type="CDD" id="cd16922">
    <property type="entry name" value="HATPase_EvgS-ArcB-TorS-like"/>
    <property type="match status" value="1"/>
</dbReference>
<dbReference type="PRINTS" id="PR00344">
    <property type="entry name" value="BCTRLSENSOR"/>
</dbReference>
<feature type="domain" description="HAMP" evidence="10">
    <location>
        <begin position="91"/>
        <end position="143"/>
    </location>
</feature>
<dbReference type="PROSITE" id="PS50109">
    <property type="entry name" value="HIS_KIN"/>
    <property type="match status" value="1"/>
</dbReference>
<dbReference type="CDD" id="cd00082">
    <property type="entry name" value="HisKA"/>
    <property type="match status" value="1"/>
</dbReference>
<dbReference type="EC" id="2.7.13.3" evidence="3"/>
<evidence type="ECO:0000259" key="10">
    <source>
        <dbReference type="PROSITE" id="PS50885"/>
    </source>
</evidence>
<dbReference type="OrthoDB" id="9763461at2"/>
<dbReference type="SMART" id="SM00388">
    <property type="entry name" value="HisKA"/>
    <property type="match status" value="1"/>
</dbReference>
<dbReference type="HOGENOM" id="CLU_000445_89_3_3"/>
<dbReference type="KEGG" id="amr:AM1_6333"/>
<organism evidence="11 12">
    <name type="scientific">Acaryochloris marina (strain MBIC 11017)</name>
    <dbReference type="NCBI Taxonomy" id="329726"/>
    <lineage>
        <taxon>Bacteria</taxon>
        <taxon>Bacillati</taxon>
        <taxon>Cyanobacteriota</taxon>
        <taxon>Cyanophyceae</taxon>
        <taxon>Acaryochloridales</taxon>
        <taxon>Acaryochloridaceae</taxon>
        <taxon>Acaryochloris</taxon>
    </lineage>
</organism>
<dbReference type="eggNOG" id="COG5002">
    <property type="taxonomic scope" value="Bacteria"/>
</dbReference>
<dbReference type="EMBL" id="CP000828">
    <property type="protein sequence ID" value="ABW31263.1"/>
    <property type="molecule type" value="Genomic_DNA"/>
</dbReference>
<dbReference type="PROSITE" id="PS50885">
    <property type="entry name" value="HAMP"/>
    <property type="match status" value="1"/>
</dbReference>
<dbReference type="SMART" id="SM00304">
    <property type="entry name" value="HAMP"/>
    <property type="match status" value="1"/>
</dbReference>
<evidence type="ECO:0000256" key="4">
    <source>
        <dbReference type="ARBA" id="ARBA00022553"/>
    </source>
</evidence>
<dbReference type="Gene3D" id="3.30.565.10">
    <property type="entry name" value="Histidine kinase-like ATPase, C-terminal domain"/>
    <property type="match status" value="1"/>
</dbReference>
<keyword evidence="8" id="KW-1133">Transmembrane helix</keyword>
<keyword evidence="12" id="KW-1185">Reference proteome</keyword>
<reference evidence="11 12" key="1">
    <citation type="journal article" date="2008" name="Proc. Natl. Acad. Sci. U.S.A.">
        <title>Niche adaptation and genome expansion in the chlorophyll d-producing cyanobacterium Acaryochloris marina.</title>
        <authorList>
            <person name="Swingley W.D."/>
            <person name="Chen M."/>
            <person name="Cheung P.C."/>
            <person name="Conrad A.L."/>
            <person name="Dejesa L.C."/>
            <person name="Hao J."/>
            <person name="Honchak B.M."/>
            <person name="Karbach L.E."/>
            <person name="Kurdoglu A."/>
            <person name="Lahiri S."/>
            <person name="Mastrian S.D."/>
            <person name="Miyashita H."/>
            <person name="Page L."/>
            <person name="Ramakrishna P."/>
            <person name="Satoh S."/>
            <person name="Sattley W.M."/>
            <person name="Shimada Y."/>
            <person name="Taylor H.L."/>
            <person name="Tomo T."/>
            <person name="Tsuchiya T."/>
            <person name="Wang Z.T."/>
            <person name="Raymond J."/>
            <person name="Mimuro M."/>
            <person name="Blankenship R.E."/>
            <person name="Touchman J.W."/>
        </authorList>
    </citation>
    <scope>NUCLEOTIDE SEQUENCE [LARGE SCALE GENOMIC DNA]</scope>
    <source>
        <strain evidence="12">MBIC 11017</strain>
    </source>
</reference>
<dbReference type="SUPFAM" id="SSF158472">
    <property type="entry name" value="HAMP domain-like"/>
    <property type="match status" value="1"/>
</dbReference>
<dbReference type="InterPro" id="IPR003660">
    <property type="entry name" value="HAMP_dom"/>
</dbReference>
<dbReference type="STRING" id="329726.AM1_6333"/>
<keyword evidence="8" id="KW-0812">Transmembrane</keyword>
<keyword evidence="7" id="KW-0902">Two-component regulatory system</keyword>
<evidence type="ECO:0000256" key="3">
    <source>
        <dbReference type="ARBA" id="ARBA00012438"/>
    </source>
</evidence>
<evidence type="ECO:0000256" key="5">
    <source>
        <dbReference type="ARBA" id="ARBA00022679"/>
    </source>
</evidence>
<dbReference type="InterPro" id="IPR004358">
    <property type="entry name" value="Sig_transdc_His_kin-like_C"/>
</dbReference>
<dbReference type="Proteomes" id="UP000000268">
    <property type="component" value="Chromosome"/>
</dbReference>
<comment type="subcellular location">
    <subcellularLocation>
        <location evidence="2">Membrane</location>
    </subcellularLocation>
</comment>
<comment type="catalytic activity">
    <reaction evidence="1">
        <text>ATP + protein L-histidine = ADP + protein N-phospho-L-histidine.</text>
        <dbReference type="EC" id="2.7.13.3"/>
    </reaction>
</comment>
<dbReference type="AlphaFoldDB" id="B0C7H9"/>
<dbReference type="SMART" id="SM00387">
    <property type="entry name" value="HATPase_c"/>
    <property type="match status" value="1"/>
</dbReference>
<feature type="domain" description="Histidine kinase" evidence="9">
    <location>
        <begin position="151"/>
        <end position="365"/>
    </location>
</feature>
<feature type="transmembrane region" description="Helical" evidence="8">
    <location>
        <begin position="12"/>
        <end position="29"/>
    </location>
</feature>
<dbReference type="RefSeq" id="WP_012166440.1">
    <property type="nucleotide sequence ID" value="NC_009925.1"/>
</dbReference>
<dbReference type="eggNOG" id="COG3850">
    <property type="taxonomic scope" value="Bacteria"/>
</dbReference>
<keyword evidence="4" id="KW-0597">Phosphoprotein</keyword>